<feature type="region of interest" description="Disordered" evidence="1">
    <location>
        <begin position="165"/>
        <end position="204"/>
    </location>
</feature>
<keyword evidence="3" id="KW-1185">Reference proteome</keyword>
<reference evidence="2 3" key="1">
    <citation type="submission" date="2022-05" db="EMBL/GenBank/DDBJ databases">
        <authorList>
            <consortium name="Genoscope - CEA"/>
            <person name="William W."/>
        </authorList>
    </citation>
    <scope>NUCLEOTIDE SEQUENCE [LARGE SCALE GENOMIC DNA]</scope>
</reference>
<dbReference type="Pfam" id="PF00612">
    <property type="entry name" value="IQ"/>
    <property type="match status" value="1"/>
</dbReference>
<feature type="compositionally biased region" description="Basic and acidic residues" evidence="1">
    <location>
        <begin position="172"/>
        <end position="204"/>
    </location>
</feature>
<evidence type="ECO:0000256" key="1">
    <source>
        <dbReference type="SAM" id="MobiDB-lite"/>
    </source>
</evidence>
<comment type="caution">
    <text evidence="2">The sequence shown here is derived from an EMBL/GenBank/DDBJ whole genome shotgun (WGS) entry which is preliminary data.</text>
</comment>
<dbReference type="Proteomes" id="UP001159405">
    <property type="component" value="Unassembled WGS sequence"/>
</dbReference>
<dbReference type="PANTHER" id="PTHR16049">
    <property type="entry name" value="IQ DOMAIN-CONTAINING PROTEIN C"/>
    <property type="match status" value="1"/>
</dbReference>
<evidence type="ECO:0000313" key="3">
    <source>
        <dbReference type="Proteomes" id="UP001159405"/>
    </source>
</evidence>
<dbReference type="InterPro" id="IPR042506">
    <property type="entry name" value="IQCC"/>
</dbReference>
<dbReference type="PROSITE" id="PS50096">
    <property type="entry name" value="IQ"/>
    <property type="match status" value="1"/>
</dbReference>
<dbReference type="PANTHER" id="PTHR16049:SF8">
    <property type="entry name" value="IQ DOMAIN-CONTAINING PROTEIN C"/>
    <property type="match status" value="1"/>
</dbReference>
<gene>
    <name evidence="2" type="ORF">PLOB_00032654</name>
</gene>
<organism evidence="2 3">
    <name type="scientific">Porites lobata</name>
    <dbReference type="NCBI Taxonomy" id="104759"/>
    <lineage>
        <taxon>Eukaryota</taxon>
        <taxon>Metazoa</taxon>
        <taxon>Cnidaria</taxon>
        <taxon>Anthozoa</taxon>
        <taxon>Hexacorallia</taxon>
        <taxon>Scleractinia</taxon>
        <taxon>Fungiina</taxon>
        <taxon>Poritidae</taxon>
        <taxon>Porites</taxon>
    </lineage>
</organism>
<evidence type="ECO:0000313" key="2">
    <source>
        <dbReference type="EMBL" id="CAH3185497.1"/>
    </source>
</evidence>
<dbReference type="Gene3D" id="1.20.5.190">
    <property type="match status" value="1"/>
</dbReference>
<dbReference type="InterPro" id="IPR000048">
    <property type="entry name" value="IQ_motif_EF-hand-BS"/>
</dbReference>
<evidence type="ECO:0008006" key="4">
    <source>
        <dbReference type="Google" id="ProtNLM"/>
    </source>
</evidence>
<proteinExistence type="predicted"/>
<protein>
    <recommendedName>
        <fullName evidence="4">IQ domain-containing protein C</fullName>
    </recommendedName>
</protein>
<accession>A0ABN8S1A9</accession>
<name>A0ABN8S1A9_9CNID</name>
<sequence>MAADLSVVNAVVVIQAQIRGFLVRKKLQEVRKEFEEVLQELESDVKFVCWKKKDLAIPLVTSDPKLFKSTNDESNLVSRENDNEITRKQGLLKGGLRSCSNVDETGGHSLGNEILNELHTDQVEKEEIIDHDGTIPERTSRSARCDDDFRKNLEFLPENEVVEMEVTEMESGSEKRPHPAEKRLERREDLGGHEEFEERGYDLGADRLPQERTLYSSSDIPLNGAINPLLSSNEELKGKEHNNGSKASPMDLGQRRSYLRDQALLSDSWMSDRSFDPVEDDKTTAFTDLPTDPVKLRELRDHIGMELLWTEQAIQSRKKYLNLRKDLSHQECGSD</sequence>
<dbReference type="EMBL" id="CALNXK010000429">
    <property type="protein sequence ID" value="CAH3185497.1"/>
    <property type="molecule type" value="Genomic_DNA"/>
</dbReference>